<reference evidence="2" key="1">
    <citation type="submission" date="2020-06" db="EMBL/GenBank/DDBJ databases">
        <title>Complete genome sequences of Providencia rettgeri bacteriophages PibeRecoleta, Stilesk and PatoteraRojo.</title>
        <authorList>
            <person name="Batinovic S."/>
            <person name="Chan H.T."/>
            <person name="Stiles J."/>
            <person name="Petrovski S."/>
        </authorList>
    </citation>
    <scope>NUCLEOTIDE SEQUENCE [LARGE SCALE GENOMIC DNA]</scope>
</reference>
<sequence length="93" mass="10437">MRFPKWALTSALNKSKYLLSLAAMEIGPNATMSDLAHKSGLSYHTLLWAYNNRVTPPVAEKICAAVPDLNIKRHWLTNPDWIEIDSATGEIKE</sequence>
<proteinExistence type="predicted"/>
<keyword evidence="2" id="KW-1185">Reference proteome</keyword>
<dbReference type="EMBL" id="MT675124">
    <property type="protein sequence ID" value="QMV29909.1"/>
    <property type="molecule type" value="Genomic_DNA"/>
</dbReference>
<dbReference type="KEGG" id="vg:62682428"/>
<dbReference type="GeneID" id="62682428"/>
<dbReference type="RefSeq" id="YP_009999794.1">
    <property type="nucleotide sequence ID" value="NC_053009.1"/>
</dbReference>
<organism evidence="1 2">
    <name type="scientific">Providencia phage vB_PreS-PibeRecoleta</name>
    <dbReference type="NCBI Taxonomy" id="2761109"/>
    <lineage>
        <taxon>Viruses</taxon>
        <taxon>Duplodnaviria</taxon>
        <taxon>Heunggongvirae</taxon>
        <taxon>Uroviricota</taxon>
        <taxon>Caudoviricetes</taxon>
        <taxon>Casjensviridae</taxon>
        <taxon>Redjacvirus</taxon>
        <taxon>Redjacvirus piberecoleta</taxon>
    </lineage>
</organism>
<name>A0A7G5B0T6_9CAUD</name>
<dbReference type="Proteomes" id="UP000515430">
    <property type="component" value="Segment"/>
</dbReference>
<evidence type="ECO:0000313" key="2">
    <source>
        <dbReference type="Proteomes" id="UP000515430"/>
    </source>
</evidence>
<evidence type="ECO:0000313" key="1">
    <source>
        <dbReference type="EMBL" id="QMV29909.1"/>
    </source>
</evidence>
<accession>A0A7G5B0T6</accession>
<protein>
    <submittedName>
        <fullName evidence="1">Uncharacterized protein</fullName>
    </submittedName>
</protein>